<protein>
    <recommendedName>
        <fullName evidence="7">G-protein coupled receptors family 2 profile 2 domain-containing protein</fullName>
    </recommendedName>
</protein>
<dbReference type="PROSITE" id="PS50261">
    <property type="entry name" value="G_PROTEIN_RECEP_F2_4"/>
    <property type="match status" value="1"/>
</dbReference>
<dbReference type="PANTHER" id="PTHR23112:SF0">
    <property type="entry name" value="TRANSMEMBRANE PROTEIN 116"/>
    <property type="match status" value="1"/>
</dbReference>
<dbReference type="Gene3D" id="1.20.1070.10">
    <property type="entry name" value="Rhodopsin 7-helix transmembrane proteins"/>
    <property type="match status" value="1"/>
</dbReference>
<gene>
    <name evidence="8" type="ORF">VTJ49DRAFT_7224</name>
</gene>
<keyword evidence="9" id="KW-1185">Reference proteome</keyword>
<accession>A0ABR3VRF0</accession>
<evidence type="ECO:0000256" key="6">
    <source>
        <dbReference type="SAM" id="Phobius"/>
    </source>
</evidence>
<comment type="subcellular location">
    <subcellularLocation>
        <location evidence="1">Membrane</location>
        <topology evidence="1">Multi-pass membrane protein</topology>
    </subcellularLocation>
</comment>
<dbReference type="EMBL" id="JAZGSY010000008">
    <property type="protein sequence ID" value="KAL1843873.1"/>
    <property type="molecule type" value="Genomic_DNA"/>
</dbReference>
<comment type="caution">
    <text evidence="8">The sequence shown here is derived from an EMBL/GenBank/DDBJ whole genome shotgun (WGS) entry which is preliminary data.</text>
</comment>
<dbReference type="Pfam" id="PF00002">
    <property type="entry name" value="7tm_2"/>
    <property type="match status" value="1"/>
</dbReference>
<keyword evidence="4 6" id="KW-0472">Membrane</keyword>
<keyword evidence="3 6" id="KW-1133">Transmembrane helix</keyword>
<evidence type="ECO:0000313" key="8">
    <source>
        <dbReference type="EMBL" id="KAL1843873.1"/>
    </source>
</evidence>
<feature type="region of interest" description="Disordered" evidence="5">
    <location>
        <begin position="328"/>
        <end position="357"/>
    </location>
</feature>
<dbReference type="InterPro" id="IPR000832">
    <property type="entry name" value="GPCR_2_secretin-like"/>
</dbReference>
<dbReference type="Proteomes" id="UP001583172">
    <property type="component" value="Unassembled WGS sequence"/>
</dbReference>
<evidence type="ECO:0000256" key="5">
    <source>
        <dbReference type="SAM" id="MobiDB-lite"/>
    </source>
</evidence>
<sequence length="559" mass="61540">MDDLDTPSLQGGSNQDLTVEQRDTIERIERLGASVSVISVCLIFAAYGLFKRVRTLPNTFILFASIANLGASIACLIGYAGITAGLNSPLCQAQAFLLEMFMQSDPWWSFAMAANVYMVFFMNYPTQNFHRHLWLYCLICFGIPAVPAFWLTVMSLLQLWCWIDNDYYQLRILTYYLPIWLCIVMSAAIYVAVGCRVFRQRNQLRNLTLSNQGNETYTDESGIHEKGGQAYGMVTTDIRVTAEPSTSPTPPSTPSGSIEPVLQRPVPSSPVHDFWGSPDEEDGRLTTGSFNKHGQNPRHHHQQHEFTVISTISSAGAASFARPQSLNLPHSPRIWRGTQPLSPSTPSPRGPEIETPADSGFLAAVTGTWRRFRTKLANLDPIKLGYLRTSFLFALSILATWTPSSINRVYALVYPDRPASYPLNLAGAIVLPLQGLWNAVIFMATTWSALREEVAALVAGVRRKNPRKSGLVGAGSAGPFGPLDGRSPGKGDEDDGALRNVEENGRIEGRRGRLLEPPVSPLSPANSRWSGVHEARDLPSPHTPRGSMRNVRVMKGGSL</sequence>
<feature type="transmembrane region" description="Helical" evidence="6">
    <location>
        <begin position="177"/>
        <end position="198"/>
    </location>
</feature>
<keyword evidence="2 6" id="KW-0812">Transmembrane</keyword>
<feature type="region of interest" description="Disordered" evidence="5">
    <location>
        <begin position="241"/>
        <end position="298"/>
    </location>
</feature>
<evidence type="ECO:0000259" key="7">
    <source>
        <dbReference type="PROSITE" id="PS50261"/>
    </source>
</evidence>
<name>A0ABR3VRF0_HUMIN</name>
<dbReference type="InterPro" id="IPR017981">
    <property type="entry name" value="GPCR_2-like_7TM"/>
</dbReference>
<dbReference type="SUPFAM" id="SSF81321">
    <property type="entry name" value="Family A G protein-coupled receptor-like"/>
    <property type="match status" value="1"/>
</dbReference>
<feature type="domain" description="G-protein coupled receptors family 2 profile 2" evidence="7">
    <location>
        <begin position="25"/>
        <end position="202"/>
    </location>
</feature>
<evidence type="ECO:0000256" key="2">
    <source>
        <dbReference type="ARBA" id="ARBA00022692"/>
    </source>
</evidence>
<feature type="transmembrane region" description="Helical" evidence="6">
    <location>
        <begin position="423"/>
        <end position="444"/>
    </location>
</feature>
<proteinExistence type="predicted"/>
<evidence type="ECO:0000256" key="3">
    <source>
        <dbReference type="ARBA" id="ARBA00022989"/>
    </source>
</evidence>
<evidence type="ECO:0000256" key="4">
    <source>
        <dbReference type="ARBA" id="ARBA00023136"/>
    </source>
</evidence>
<organism evidence="8 9">
    <name type="scientific">Humicola insolens</name>
    <name type="common">Soft-rot fungus</name>
    <dbReference type="NCBI Taxonomy" id="85995"/>
    <lineage>
        <taxon>Eukaryota</taxon>
        <taxon>Fungi</taxon>
        <taxon>Dikarya</taxon>
        <taxon>Ascomycota</taxon>
        <taxon>Pezizomycotina</taxon>
        <taxon>Sordariomycetes</taxon>
        <taxon>Sordariomycetidae</taxon>
        <taxon>Sordariales</taxon>
        <taxon>Chaetomiaceae</taxon>
        <taxon>Mycothermus</taxon>
    </lineage>
</organism>
<feature type="compositionally biased region" description="Basic and acidic residues" evidence="5">
    <location>
        <begin position="487"/>
        <end position="514"/>
    </location>
</feature>
<evidence type="ECO:0000256" key="1">
    <source>
        <dbReference type="ARBA" id="ARBA00004141"/>
    </source>
</evidence>
<reference evidence="8 9" key="1">
    <citation type="journal article" date="2024" name="Commun. Biol.">
        <title>Comparative genomic analysis of thermophilic fungi reveals convergent evolutionary adaptations and gene losses.</title>
        <authorList>
            <person name="Steindorff A.S."/>
            <person name="Aguilar-Pontes M.V."/>
            <person name="Robinson A.J."/>
            <person name="Andreopoulos B."/>
            <person name="LaButti K."/>
            <person name="Kuo A."/>
            <person name="Mondo S."/>
            <person name="Riley R."/>
            <person name="Otillar R."/>
            <person name="Haridas S."/>
            <person name="Lipzen A."/>
            <person name="Grimwood J."/>
            <person name="Schmutz J."/>
            <person name="Clum A."/>
            <person name="Reid I.D."/>
            <person name="Moisan M.C."/>
            <person name="Butler G."/>
            <person name="Nguyen T.T.M."/>
            <person name="Dewar K."/>
            <person name="Conant G."/>
            <person name="Drula E."/>
            <person name="Henrissat B."/>
            <person name="Hansel C."/>
            <person name="Singer S."/>
            <person name="Hutchinson M.I."/>
            <person name="de Vries R.P."/>
            <person name="Natvig D.O."/>
            <person name="Powell A.J."/>
            <person name="Tsang A."/>
            <person name="Grigoriev I.V."/>
        </authorList>
    </citation>
    <scope>NUCLEOTIDE SEQUENCE [LARGE SCALE GENOMIC DNA]</scope>
    <source>
        <strain evidence="8 9">CBS 620.91</strain>
    </source>
</reference>
<feature type="transmembrane region" description="Helical" evidence="6">
    <location>
        <begin position="385"/>
        <end position="403"/>
    </location>
</feature>
<feature type="transmembrane region" description="Helical" evidence="6">
    <location>
        <begin position="106"/>
        <end position="124"/>
    </location>
</feature>
<feature type="transmembrane region" description="Helical" evidence="6">
    <location>
        <begin position="133"/>
        <end position="157"/>
    </location>
</feature>
<dbReference type="PANTHER" id="PTHR23112">
    <property type="entry name" value="G PROTEIN-COUPLED RECEPTOR 157-RELATED"/>
    <property type="match status" value="1"/>
</dbReference>
<feature type="transmembrane region" description="Helical" evidence="6">
    <location>
        <begin position="62"/>
        <end position="86"/>
    </location>
</feature>
<feature type="transmembrane region" description="Helical" evidence="6">
    <location>
        <begin position="31"/>
        <end position="50"/>
    </location>
</feature>
<evidence type="ECO:0000313" key="9">
    <source>
        <dbReference type="Proteomes" id="UP001583172"/>
    </source>
</evidence>
<feature type="region of interest" description="Disordered" evidence="5">
    <location>
        <begin position="468"/>
        <end position="559"/>
    </location>
</feature>